<dbReference type="RefSeq" id="WP_118863446.1">
    <property type="nucleotide sequence ID" value="NZ_QWLV01000002.1"/>
</dbReference>
<dbReference type="InterPro" id="IPR011057">
    <property type="entry name" value="Mss4-like_sf"/>
</dbReference>
<dbReference type="SUPFAM" id="SSF51316">
    <property type="entry name" value="Mss4-like"/>
    <property type="match status" value="1"/>
</dbReference>
<dbReference type="Proteomes" id="UP000266693">
    <property type="component" value="Unassembled WGS sequence"/>
</dbReference>
<name>A0A396RQM3_9SPHN</name>
<keyword evidence="2" id="KW-1185">Reference proteome</keyword>
<accession>A0A396RQM3</accession>
<proteinExistence type="predicted"/>
<dbReference type="EMBL" id="QWLV01000002">
    <property type="protein sequence ID" value="RHW18256.1"/>
    <property type="molecule type" value="Genomic_DNA"/>
</dbReference>
<reference evidence="1 2" key="1">
    <citation type="submission" date="2018-08" db="EMBL/GenBank/DDBJ databases">
        <title>The multiple taxonomic identification of Sphingomonas gilva.</title>
        <authorList>
            <person name="Zhu D."/>
            <person name="Zheng S."/>
        </authorList>
    </citation>
    <scope>NUCLEOTIDE SEQUENCE [LARGE SCALE GENOMIC DNA]</scope>
    <source>
        <strain evidence="1 2">ZDH117</strain>
    </source>
</reference>
<dbReference type="AlphaFoldDB" id="A0A396RQM3"/>
<organism evidence="1 2">
    <name type="scientific">Sphingomonas gilva</name>
    <dbReference type="NCBI Taxonomy" id="2305907"/>
    <lineage>
        <taxon>Bacteria</taxon>
        <taxon>Pseudomonadati</taxon>
        <taxon>Pseudomonadota</taxon>
        <taxon>Alphaproteobacteria</taxon>
        <taxon>Sphingomonadales</taxon>
        <taxon>Sphingomonadaceae</taxon>
        <taxon>Sphingomonas</taxon>
    </lineage>
</organism>
<dbReference type="Gene3D" id="2.170.150.70">
    <property type="match status" value="1"/>
</dbReference>
<comment type="caution">
    <text evidence="1">The sequence shown here is derived from an EMBL/GenBank/DDBJ whole genome shotgun (WGS) entry which is preliminary data.</text>
</comment>
<dbReference type="OrthoDB" id="9805575at2"/>
<gene>
    <name evidence="1" type="ORF">D1610_07215</name>
</gene>
<evidence type="ECO:0000313" key="1">
    <source>
        <dbReference type="EMBL" id="RHW18256.1"/>
    </source>
</evidence>
<sequence>MRITTPDLPAYLTVCNCSICTKLATRWVYFAPDEVEIDAPQDGLSSYVRSDIEPPCLALWRCARCGCVTHWLPIGDTPTDRMGINANLLDPAAIEGIEVRRVDGRSWPL</sequence>
<evidence type="ECO:0000313" key="2">
    <source>
        <dbReference type="Proteomes" id="UP000266693"/>
    </source>
</evidence>
<protein>
    <submittedName>
        <fullName evidence="1">GFA family protein</fullName>
    </submittedName>
</protein>